<evidence type="ECO:0000256" key="5">
    <source>
        <dbReference type="HAMAP-Rule" id="MF_00057"/>
    </source>
</evidence>
<evidence type="ECO:0000313" key="6">
    <source>
        <dbReference type="EMBL" id="GGW87868.1"/>
    </source>
</evidence>
<dbReference type="CDD" id="cd02517">
    <property type="entry name" value="CMP-KDO-Synthetase"/>
    <property type="match status" value="1"/>
</dbReference>
<dbReference type="PANTHER" id="PTHR42866:SF2">
    <property type="entry name" value="3-DEOXY-MANNO-OCTULOSONATE CYTIDYLYLTRANSFERASE, MITOCHONDRIAL"/>
    <property type="match status" value="1"/>
</dbReference>
<proteinExistence type="inferred from homology"/>
<name>A0A918MZY8_9ALTE</name>
<dbReference type="InterPro" id="IPR029044">
    <property type="entry name" value="Nucleotide-diphossugar_trans"/>
</dbReference>
<comment type="pathway">
    <text evidence="5">Nucleotide-sugar biosynthesis; CMP-3-deoxy-D-manno-octulosonate biosynthesis; CMP-3-deoxy-D-manno-octulosonate from 3-deoxy-D-manno-octulosonate and CTP: step 1/1.</text>
</comment>
<gene>
    <name evidence="5 6" type="primary">kdsB</name>
    <name evidence="6" type="ORF">GCM10007391_22010</name>
</gene>
<comment type="function">
    <text evidence="5">Activates KDO (a required 8-carbon sugar) for incorporation into bacterial lipopolysaccharide in Gram-negative bacteria.</text>
</comment>
<keyword evidence="7" id="KW-1185">Reference proteome</keyword>
<dbReference type="Proteomes" id="UP000631300">
    <property type="component" value="Unassembled WGS sequence"/>
</dbReference>
<dbReference type="FunFam" id="3.90.550.10:FF:000011">
    <property type="entry name" value="3-deoxy-manno-octulosonate cytidylyltransferase"/>
    <property type="match status" value="1"/>
</dbReference>
<dbReference type="HAMAP" id="MF_00057">
    <property type="entry name" value="KdsB"/>
    <property type="match status" value="1"/>
</dbReference>
<dbReference type="EC" id="2.7.7.38" evidence="5"/>
<dbReference type="Pfam" id="PF02348">
    <property type="entry name" value="CTP_transf_3"/>
    <property type="match status" value="1"/>
</dbReference>
<dbReference type="PANTHER" id="PTHR42866">
    <property type="entry name" value="3-DEOXY-MANNO-OCTULOSONATE CYTIDYLYLTRANSFERASE"/>
    <property type="match status" value="1"/>
</dbReference>
<comment type="caution">
    <text evidence="6">The sequence shown here is derived from an EMBL/GenBank/DDBJ whole genome shotgun (WGS) entry which is preliminary data.</text>
</comment>
<dbReference type="GO" id="GO:0008690">
    <property type="term" value="F:3-deoxy-manno-octulosonate cytidylyltransferase activity"/>
    <property type="evidence" value="ECO:0007669"/>
    <property type="project" value="UniProtKB-UniRule"/>
</dbReference>
<comment type="catalytic activity">
    <reaction evidence="5">
        <text>3-deoxy-alpha-D-manno-oct-2-ulosonate + CTP = CMP-3-deoxy-beta-D-manno-octulosonate + diphosphate</text>
        <dbReference type="Rhea" id="RHEA:23448"/>
        <dbReference type="ChEBI" id="CHEBI:33019"/>
        <dbReference type="ChEBI" id="CHEBI:37563"/>
        <dbReference type="ChEBI" id="CHEBI:85986"/>
        <dbReference type="ChEBI" id="CHEBI:85987"/>
        <dbReference type="EC" id="2.7.7.38"/>
    </reaction>
</comment>
<dbReference type="GO" id="GO:0016020">
    <property type="term" value="C:membrane"/>
    <property type="evidence" value="ECO:0007669"/>
    <property type="project" value="UniProtKB-SubCell"/>
</dbReference>
<dbReference type="GO" id="GO:0009103">
    <property type="term" value="P:lipopolysaccharide biosynthetic process"/>
    <property type="evidence" value="ECO:0007669"/>
    <property type="project" value="UniProtKB-UniRule"/>
</dbReference>
<evidence type="ECO:0000256" key="1">
    <source>
        <dbReference type="ARBA" id="ARBA00004370"/>
    </source>
</evidence>
<dbReference type="InterPro" id="IPR004528">
    <property type="entry name" value="KdsB"/>
</dbReference>
<comment type="subcellular location">
    <subcellularLocation>
        <location evidence="5">Cytoplasm</location>
    </subcellularLocation>
    <subcellularLocation>
        <location evidence="1">Membrane</location>
    </subcellularLocation>
</comment>
<reference evidence="6" key="1">
    <citation type="journal article" date="2014" name="Int. J. Syst. Evol. Microbiol.">
        <title>Complete genome sequence of Corynebacterium casei LMG S-19264T (=DSM 44701T), isolated from a smear-ripened cheese.</title>
        <authorList>
            <consortium name="US DOE Joint Genome Institute (JGI-PGF)"/>
            <person name="Walter F."/>
            <person name="Albersmeier A."/>
            <person name="Kalinowski J."/>
            <person name="Ruckert C."/>
        </authorList>
    </citation>
    <scope>NUCLEOTIDE SEQUENCE</scope>
    <source>
        <strain evidence="6">KCTC 22164</strain>
    </source>
</reference>
<evidence type="ECO:0000256" key="2">
    <source>
        <dbReference type="ARBA" id="ARBA00022679"/>
    </source>
</evidence>
<keyword evidence="4 5" id="KW-0448">Lipopolysaccharide biosynthesis</keyword>
<organism evidence="6 7">
    <name type="scientific">Alteromonas halophila</name>
    <dbReference type="NCBI Taxonomy" id="516698"/>
    <lineage>
        <taxon>Bacteria</taxon>
        <taxon>Pseudomonadati</taxon>
        <taxon>Pseudomonadota</taxon>
        <taxon>Gammaproteobacteria</taxon>
        <taxon>Alteromonadales</taxon>
        <taxon>Alteromonadaceae</taxon>
        <taxon>Alteromonas/Salinimonas group</taxon>
        <taxon>Alteromonas</taxon>
    </lineage>
</organism>
<dbReference type="GO" id="GO:0033468">
    <property type="term" value="P:CMP-keto-3-deoxy-D-manno-octulosonic acid biosynthetic process"/>
    <property type="evidence" value="ECO:0007669"/>
    <property type="project" value="UniProtKB-UniRule"/>
</dbReference>
<dbReference type="NCBIfam" id="NF009905">
    <property type="entry name" value="PRK13368.1"/>
    <property type="match status" value="1"/>
</dbReference>
<dbReference type="NCBIfam" id="TIGR00466">
    <property type="entry name" value="kdsB"/>
    <property type="match status" value="1"/>
</dbReference>
<accession>A0A918MZY8</accession>
<comment type="similarity">
    <text evidence="5">Belongs to the KdsB family.</text>
</comment>
<dbReference type="AlphaFoldDB" id="A0A918MZY8"/>
<keyword evidence="3 5" id="KW-0548">Nucleotidyltransferase</keyword>
<reference evidence="6" key="2">
    <citation type="submission" date="2020-09" db="EMBL/GenBank/DDBJ databases">
        <authorList>
            <person name="Sun Q."/>
            <person name="Kim S."/>
        </authorList>
    </citation>
    <scope>NUCLEOTIDE SEQUENCE</scope>
    <source>
        <strain evidence="6">KCTC 22164</strain>
    </source>
</reference>
<keyword evidence="2 5" id="KW-0808">Transferase</keyword>
<evidence type="ECO:0000256" key="4">
    <source>
        <dbReference type="ARBA" id="ARBA00022985"/>
    </source>
</evidence>
<evidence type="ECO:0000313" key="7">
    <source>
        <dbReference type="Proteomes" id="UP000631300"/>
    </source>
</evidence>
<keyword evidence="5" id="KW-0963">Cytoplasm</keyword>
<dbReference type="NCBIfam" id="NF003952">
    <property type="entry name" value="PRK05450.1-5"/>
    <property type="match status" value="1"/>
</dbReference>
<protein>
    <recommendedName>
        <fullName evidence="5">3-deoxy-manno-octulosonate cytidylyltransferase</fullName>
        <ecNumber evidence="5">2.7.7.38</ecNumber>
    </recommendedName>
    <alternativeName>
        <fullName evidence="5">CMP-2-keto-3-deoxyoctulosonic acid synthase</fullName>
        <shortName evidence="5">CKS</shortName>
        <shortName evidence="5">CMP-KDO synthase</shortName>
    </alternativeName>
</protein>
<dbReference type="GO" id="GO:0005829">
    <property type="term" value="C:cytosol"/>
    <property type="evidence" value="ECO:0007669"/>
    <property type="project" value="TreeGrafter"/>
</dbReference>
<dbReference type="NCBIfam" id="NF003950">
    <property type="entry name" value="PRK05450.1-3"/>
    <property type="match status" value="1"/>
</dbReference>
<dbReference type="RefSeq" id="WP_189406434.1">
    <property type="nucleotide sequence ID" value="NZ_BMXP01000005.1"/>
</dbReference>
<sequence>MDFIAVIPARFGSSRFPGKPLADIHGKPMIQHATERAREAGAGRVIVATDDDRIANVAAGFVDVCMTSPDHQSGTERIAQVLADQNIDDEQIVVNVQGDEPFVPPENIRQVAQALNDRQDIAMATLATQIQSVADVTNPNVVKVVLNKNNEALYFSRSSIPFERERMVAHPTDADPQHYHRHIGLYAYRARYVRQYVNYTPSVLEQLESLEQLRALWYGDKIYCALAAKAPPMGVDTPDDLAHLLAVMADR</sequence>
<evidence type="ECO:0000256" key="3">
    <source>
        <dbReference type="ARBA" id="ARBA00022695"/>
    </source>
</evidence>
<dbReference type="EMBL" id="BMXP01000005">
    <property type="protein sequence ID" value="GGW87868.1"/>
    <property type="molecule type" value="Genomic_DNA"/>
</dbReference>
<dbReference type="Gene3D" id="3.90.550.10">
    <property type="entry name" value="Spore Coat Polysaccharide Biosynthesis Protein SpsA, Chain A"/>
    <property type="match status" value="1"/>
</dbReference>
<dbReference type="SUPFAM" id="SSF53448">
    <property type="entry name" value="Nucleotide-diphospho-sugar transferases"/>
    <property type="match status" value="1"/>
</dbReference>
<dbReference type="InterPro" id="IPR003329">
    <property type="entry name" value="Cytidylyl_trans"/>
</dbReference>